<evidence type="ECO:0000313" key="2">
    <source>
        <dbReference type="EMBL" id="MBH8561813.1"/>
    </source>
</evidence>
<dbReference type="PANTHER" id="PTHR45398:SF1">
    <property type="entry name" value="ENZYME, PUTATIVE (JCVI)-RELATED"/>
    <property type="match status" value="1"/>
</dbReference>
<dbReference type="EMBL" id="JAECZC010000007">
    <property type="protein sequence ID" value="MBH8561813.1"/>
    <property type="molecule type" value="Genomic_DNA"/>
</dbReference>
<protein>
    <submittedName>
        <fullName evidence="2">Condensation protein</fullName>
    </submittedName>
</protein>
<proteinExistence type="predicted"/>
<dbReference type="SUPFAM" id="SSF52777">
    <property type="entry name" value="CoA-dependent acyltransferases"/>
    <property type="match status" value="2"/>
</dbReference>
<dbReference type="GO" id="GO:0008610">
    <property type="term" value="P:lipid biosynthetic process"/>
    <property type="evidence" value="ECO:0007669"/>
    <property type="project" value="UniProtKB-ARBA"/>
</dbReference>
<dbReference type="AlphaFoldDB" id="A0A8J7HQH9"/>
<name>A0A8J7HQH9_9NOST</name>
<evidence type="ECO:0000313" key="3">
    <source>
        <dbReference type="Proteomes" id="UP000632766"/>
    </source>
</evidence>
<dbReference type="Gene3D" id="3.30.559.30">
    <property type="entry name" value="Nonribosomal peptide synthetase, condensation domain"/>
    <property type="match status" value="1"/>
</dbReference>
<comment type="caution">
    <text evidence="2">The sequence shown here is derived from an EMBL/GenBank/DDBJ whole genome shotgun (WGS) entry which is preliminary data.</text>
</comment>
<dbReference type="FunFam" id="3.30.559.10:FF:000012">
    <property type="entry name" value="Non-ribosomal peptide synthetase"/>
    <property type="match status" value="1"/>
</dbReference>
<organism evidence="2 3">
    <name type="scientific">Amazonocrinis nigriterrae CENA67</name>
    <dbReference type="NCBI Taxonomy" id="2794033"/>
    <lineage>
        <taxon>Bacteria</taxon>
        <taxon>Bacillati</taxon>
        <taxon>Cyanobacteriota</taxon>
        <taxon>Cyanophyceae</taxon>
        <taxon>Nostocales</taxon>
        <taxon>Nostocaceae</taxon>
        <taxon>Amazonocrinis</taxon>
        <taxon>Amazonocrinis nigriterrae</taxon>
    </lineage>
</organism>
<dbReference type="InterPro" id="IPR001242">
    <property type="entry name" value="Condensation_dom"/>
</dbReference>
<gene>
    <name evidence="2" type="ORF">I8748_06425</name>
</gene>
<dbReference type="GO" id="GO:0003824">
    <property type="term" value="F:catalytic activity"/>
    <property type="evidence" value="ECO:0007669"/>
    <property type="project" value="InterPro"/>
</dbReference>
<dbReference type="PANTHER" id="PTHR45398">
    <property type="match status" value="1"/>
</dbReference>
<feature type="domain" description="Condensation" evidence="1">
    <location>
        <begin position="44"/>
        <end position="487"/>
    </location>
</feature>
<dbReference type="Proteomes" id="UP000632766">
    <property type="component" value="Unassembled WGS sequence"/>
</dbReference>
<dbReference type="Gene3D" id="3.30.559.10">
    <property type="entry name" value="Chloramphenicol acetyltransferase-like domain"/>
    <property type="match status" value="1"/>
</dbReference>
<dbReference type="InterPro" id="IPR023213">
    <property type="entry name" value="CAT-like_dom_sf"/>
</dbReference>
<dbReference type="Pfam" id="PF00668">
    <property type="entry name" value="Condensation"/>
    <property type="match status" value="1"/>
</dbReference>
<accession>A0A8J7HQH9</accession>
<reference evidence="2 3" key="1">
    <citation type="journal article" date="2021" name="Int. J. Syst. Evol. Microbiol.">
        <title>Amazonocrinis nigriterrae gen. nov., sp. nov., Atlanticothrix silvestris gen. nov., sp. nov. and Dendronalium phyllosphericum gen. nov., sp. nov., nostocacean cyanobacteria from Brazilian environments.</title>
        <authorList>
            <person name="Alvarenga D.O."/>
            <person name="Andreote A.P.D."/>
            <person name="Branco L.H.Z."/>
            <person name="Delbaje E."/>
            <person name="Cruz R.B."/>
            <person name="Varani A.M."/>
            <person name="Fiore M.F."/>
        </authorList>
    </citation>
    <scope>NUCLEOTIDE SEQUENCE [LARGE SCALE GENOMIC DNA]</scope>
    <source>
        <strain evidence="2 3">CENA67</strain>
    </source>
</reference>
<dbReference type="RefSeq" id="WP_198123804.1">
    <property type="nucleotide sequence ID" value="NZ_JAECZC010000007.1"/>
</dbReference>
<dbReference type="CDD" id="cd19531">
    <property type="entry name" value="LCL_NRPS-like"/>
    <property type="match status" value="1"/>
</dbReference>
<evidence type="ECO:0000259" key="1">
    <source>
        <dbReference type="Pfam" id="PF00668"/>
    </source>
</evidence>
<sequence length="519" mass="59838">MSELSQRIAGLSPEKLKLLTQKLNQKKGNLLSKTQIKPQSRESNTFPLSFAQQRLWFLDQLEPGNPAFNICQFMQLTGLLNVVALEKSFQEVVKRHEILRTTFTIIDGQPFQVINPTAVFQLKLLNLQKLSLDEREVEVLRLANEEAQQPFNLAKDCLVRVTLLQLSQTEHALFLSMHHIVSDGWSIGILIQEITTLYKAFSQGYPSPLPELPIQYADFAVWQRQWLQGEEMMTQLEYWKQQLGNRLTVLKMPSDRPRPTVQSYNGDSQFFVLEKAITEKLKTLYQREGITLFMTILAAFKILLHWYTKQEDIVVGTDIANRNQLETKGLIGFFVNQLVLRTNLSDNPSFKDLLKQVRQTTLDAYVHQDLPFDKLVEVLNPKRNLSQTPLFQVKLVLENTQNHTFDFLGLKITPINLIKQAVQFDLLLELTEFEQGLFGLWEYNTDMYETTTITQISANFQLLLKAVATQPEASLNELKKIIDEADKQQRLSQKQACNSAIQRSLKNIKNIKRQVNDIS</sequence>
<keyword evidence="3" id="KW-1185">Reference proteome</keyword>